<evidence type="ECO:0000256" key="2">
    <source>
        <dbReference type="ARBA" id="ARBA00009596"/>
    </source>
</evidence>
<evidence type="ECO:0000256" key="5">
    <source>
        <dbReference type="ARBA" id="ARBA00022989"/>
    </source>
</evidence>
<feature type="transmembrane region" description="Helical" evidence="7">
    <location>
        <begin position="163"/>
        <end position="186"/>
    </location>
</feature>
<evidence type="ECO:0000256" key="4">
    <source>
        <dbReference type="ARBA" id="ARBA00022780"/>
    </source>
</evidence>
<evidence type="ECO:0000256" key="7">
    <source>
        <dbReference type="RuleBase" id="RU367003"/>
    </source>
</evidence>
<keyword evidence="9" id="KW-1185">Reference proteome</keyword>
<dbReference type="GO" id="GO:0009706">
    <property type="term" value="C:chloroplast inner membrane"/>
    <property type="evidence" value="ECO:0007669"/>
    <property type="project" value="UniProtKB-SubCell"/>
</dbReference>
<reference evidence="8 9" key="1">
    <citation type="submission" date="2024-11" db="EMBL/GenBank/DDBJ databases">
        <title>A near-complete genome assembly of Cinchona calisaya.</title>
        <authorList>
            <person name="Lian D.C."/>
            <person name="Zhao X.W."/>
            <person name="Wei L."/>
        </authorList>
    </citation>
    <scope>NUCLEOTIDE SEQUENCE [LARGE SCALE GENOMIC DNA]</scope>
    <source>
        <tissue evidence="8">Nenye</tissue>
    </source>
</reference>
<evidence type="ECO:0000313" key="9">
    <source>
        <dbReference type="Proteomes" id="UP001630127"/>
    </source>
</evidence>
<evidence type="ECO:0000256" key="6">
    <source>
        <dbReference type="ARBA" id="ARBA00023136"/>
    </source>
</evidence>
<protein>
    <recommendedName>
        <fullName evidence="7">Protein TIC 20</fullName>
    </recommendedName>
</protein>
<feature type="transmembrane region" description="Helical" evidence="7">
    <location>
        <begin position="103"/>
        <end position="121"/>
    </location>
</feature>
<keyword evidence="7" id="KW-0934">Plastid</keyword>
<keyword evidence="5 7" id="KW-1133">Transmembrane helix</keyword>
<feature type="transmembrane region" description="Helical" evidence="7">
    <location>
        <begin position="62"/>
        <end position="83"/>
    </location>
</feature>
<dbReference type="InterPro" id="IPR005691">
    <property type="entry name" value="Tic20"/>
</dbReference>
<evidence type="ECO:0000256" key="1">
    <source>
        <dbReference type="ARBA" id="ARBA00004478"/>
    </source>
</evidence>
<dbReference type="Pfam" id="PF16166">
    <property type="entry name" value="TIC20"/>
    <property type="match status" value="1"/>
</dbReference>
<dbReference type="AlphaFoldDB" id="A0ABD2ZNA5"/>
<keyword evidence="7" id="KW-0150">Chloroplast</keyword>
<accession>A0ABD2ZNA5</accession>
<comment type="similarity">
    <text evidence="2 7">Belongs to the Tic20 family.</text>
</comment>
<dbReference type="Proteomes" id="UP001630127">
    <property type="component" value="Unassembled WGS sequence"/>
</dbReference>
<evidence type="ECO:0000313" key="8">
    <source>
        <dbReference type="EMBL" id="KAL3520493.1"/>
    </source>
</evidence>
<dbReference type="PANTHER" id="PTHR33510:SF5">
    <property type="entry name" value="PROTEIN TIC 20-II, CHLOROPLASTIC"/>
    <property type="match status" value="1"/>
</dbReference>
<comment type="caution">
    <text evidence="8">The sequence shown here is derived from an EMBL/GenBank/DDBJ whole genome shotgun (WGS) entry which is preliminary data.</text>
</comment>
<feature type="transmembrane region" description="Helical" evidence="7">
    <location>
        <begin position="133"/>
        <end position="151"/>
    </location>
</feature>
<keyword evidence="6 7" id="KW-0472">Membrane</keyword>
<comment type="subcellular location">
    <subcellularLocation>
        <location evidence="1">Plastid</location>
        <location evidence="1">Chloroplast inner membrane</location>
        <topology evidence="1">Multi-pass membrane protein</topology>
    </subcellularLocation>
    <subcellularLocation>
        <location evidence="7">Plastid</location>
        <location evidence="7">Chloroplast membrane</location>
        <topology evidence="7">Multi-pass membrane protein</topology>
    </subcellularLocation>
</comment>
<keyword evidence="3 7" id="KW-0812">Transmembrane</keyword>
<organism evidence="8 9">
    <name type="scientific">Cinchona calisaya</name>
    <dbReference type="NCBI Taxonomy" id="153742"/>
    <lineage>
        <taxon>Eukaryota</taxon>
        <taxon>Viridiplantae</taxon>
        <taxon>Streptophyta</taxon>
        <taxon>Embryophyta</taxon>
        <taxon>Tracheophyta</taxon>
        <taxon>Spermatophyta</taxon>
        <taxon>Magnoliopsida</taxon>
        <taxon>eudicotyledons</taxon>
        <taxon>Gunneridae</taxon>
        <taxon>Pentapetalae</taxon>
        <taxon>asterids</taxon>
        <taxon>lamiids</taxon>
        <taxon>Gentianales</taxon>
        <taxon>Rubiaceae</taxon>
        <taxon>Cinchonoideae</taxon>
        <taxon>Cinchoneae</taxon>
        <taxon>Cinchona</taxon>
    </lineage>
</organism>
<comment type="function">
    <text evidence="7">Involved in protein precursor import into chloroplasts.</text>
</comment>
<proteinExistence type="inferred from homology"/>
<dbReference type="PANTHER" id="PTHR33510">
    <property type="entry name" value="PROTEIN TIC 20-II, CHLOROPLASTIC"/>
    <property type="match status" value="1"/>
</dbReference>
<sequence length="209" mass="23075">MATATLPLLRPSLLRHPLKPLQPKLPHRPHLKFPPPPQSTKPIIPLISASASYTPIPATDRLLSVASYCFPLFNGLPYGRFVFLHHPVLSVPFKPLLPLAYCYRSIPFASFISFFAFYLGIVRNPSASRYVRLNALQALIFDVILVVPVLIEQVLSPGLTVTVLGYNCLFTVLVTCFSYALGCSVLGKTPSLPLVSEAAERQLNNLDYS</sequence>
<dbReference type="EMBL" id="JBJUIK010000008">
    <property type="protein sequence ID" value="KAL3520493.1"/>
    <property type="molecule type" value="Genomic_DNA"/>
</dbReference>
<gene>
    <name evidence="8" type="ORF">ACH5RR_018642</name>
</gene>
<keyword evidence="4" id="KW-1001">Plastid inner membrane</keyword>
<evidence type="ECO:0000256" key="3">
    <source>
        <dbReference type="ARBA" id="ARBA00022692"/>
    </source>
</evidence>
<name>A0ABD2ZNA5_9GENT</name>